<protein>
    <recommendedName>
        <fullName evidence="3">HTH CENPB-type domain-containing protein</fullName>
    </recommendedName>
</protein>
<comment type="caution">
    <text evidence="1">The sequence shown here is derived from an EMBL/GenBank/DDBJ whole genome shotgun (WGS) entry which is preliminary data.</text>
</comment>
<evidence type="ECO:0000313" key="2">
    <source>
        <dbReference type="Proteomes" id="UP000828390"/>
    </source>
</evidence>
<proteinExistence type="predicted"/>
<dbReference type="Proteomes" id="UP000828390">
    <property type="component" value="Unassembled WGS sequence"/>
</dbReference>
<evidence type="ECO:0000313" key="1">
    <source>
        <dbReference type="EMBL" id="KAH3866699.1"/>
    </source>
</evidence>
<reference evidence="1" key="2">
    <citation type="submission" date="2020-11" db="EMBL/GenBank/DDBJ databases">
        <authorList>
            <person name="McCartney M.A."/>
            <person name="Auch B."/>
            <person name="Kono T."/>
            <person name="Mallez S."/>
            <person name="Becker A."/>
            <person name="Gohl D.M."/>
            <person name="Silverstein K.A.T."/>
            <person name="Koren S."/>
            <person name="Bechman K.B."/>
            <person name="Herman A."/>
            <person name="Abrahante J.E."/>
            <person name="Garbe J."/>
        </authorList>
    </citation>
    <scope>NUCLEOTIDE SEQUENCE</scope>
    <source>
        <strain evidence="1">Duluth1</strain>
        <tissue evidence="1">Whole animal</tissue>
    </source>
</reference>
<reference evidence="1" key="1">
    <citation type="journal article" date="2019" name="bioRxiv">
        <title>The Genome of the Zebra Mussel, Dreissena polymorpha: A Resource for Invasive Species Research.</title>
        <authorList>
            <person name="McCartney M.A."/>
            <person name="Auch B."/>
            <person name="Kono T."/>
            <person name="Mallez S."/>
            <person name="Zhang Y."/>
            <person name="Obille A."/>
            <person name="Becker A."/>
            <person name="Abrahante J.E."/>
            <person name="Garbe J."/>
            <person name="Badalamenti J.P."/>
            <person name="Herman A."/>
            <person name="Mangelson H."/>
            <person name="Liachko I."/>
            <person name="Sullivan S."/>
            <person name="Sone E.D."/>
            <person name="Koren S."/>
            <person name="Silverstein K.A.T."/>
            <person name="Beckman K.B."/>
            <person name="Gohl D.M."/>
        </authorList>
    </citation>
    <scope>NUCLEOTIDE SEQUENCE</scope>
    <source>
        <strain evidence="1">Duluth1</strain>
        <tissue evidence="1">Whole animal</tissue>
    </source>
</reference>
<keyword evidence="2" id="KW-1185">Reference proteome</keyword>
<evidence type="ECO:0008006" key="3">
    <source>
        <dbReference type="Google" id="ProtNLM"/>
    </source>
</evidence>
<sequence>MISSGSSPVLSQEEEAMFIDHLKFMASVECGFIRMEVVNMASEYAVCLHKRDKEHPVSKKWVKTFMKRWPELNVSKPRALSLARAKATS</sequence>
<gene>
    <name evidence="1" type="ORF">DPMN_029798</name>
</gene>
<organism evidence="1 2">
    <name type="scientific">Dreissena polymorpha</name>
    <name type="common">Zebra mussel</name>
    <name type="synonym">Mytilus polymorpha</name>
    <dbReference type="NCBI Taxonomy" id="45954"/>
    <lineage>
        <taxon>Eukaryota</taxon>
        <taxon>Metazoa</taxon>
        <taxon>Spiralia</taxon>
        <taxon>Lophotrochozoa</taxon>
        <taxon>Mollusca</taxon>
        <taxon>Bivalvia</taxon>
        <taxon>Autobranchia</taxon>
        <taxon>Heteroconchia</taxon>
        <taxon>Euheterodonta</taxon>
        <taxon>Imparidentia</taxon>
        <taxon>Neoheterodontei</taxon>
        <taxon>Myida</taxon>
        <taxon>Dreissenoidea</taxon>
        <taxon>Dreissenidae</taxon>
        <taxon>Dreissena</taxon>
    </lineage>
</organism>
<dbReference type="AlphaFoldDB" id="A0A9D4RFS7"/>
<dbReference type="EMBL" id="JAIWYP010000002">
    <property type="protein sequence ID" value="KAH3866699.1"/>
    <property type="molecule type" value="Genomic_DNA"/>
</dbReference>
<name>A0A9D4RFS7_DREPO</name>
<accession>A0A9D4RFS7</accession>